<keyword evidence="8" id="KW-1185">Reference proteome</keyword>
<dbReference type="OrthoDB" id="9975356at2759"/>
<dbReference type="EMBL" id="CAJNOR010005799">
    <property type="protein sequence ID" value="CAF1576472.1"/>
    <property type="molecule type" value="Genomic_DNA"/>
</dbReference>
<feature type="domain" description="PDZ" evidence="5">
    <location>
        <begin position="82"/>
        <end position="152"/>
    </location>
</feature>
<dbReference type="PANTHER" id="PTHR10554:SF1">
    <property type="entry name" value="FI16515P1"/>
    <property type="match status" value="1"/>
</dbReference>
<gene>
    <name evidence="6" type="ORF">EDS130_LOCUS14412</name>
    <name evidence="7" type="ORF">XAT740_LOCUS45013</name>
</gene>
<protein>
    <recommendedName>
        <fullName evidence="5">PDZ domain-containing protein</fullName>
    </recommendedName>
</protein>
<dbReference type="Proteomes" id="UP000663828">
    <property type="component" value="Unassembled WGS sequence"/>
</dbReference>
<dbReference type="AlphaFoldDB" id="A0A814G4W2"/>
<dbReference type="Proteomes" id="UP000663852">
    <property type="component" value="Unassembled WGS sequence"/>
</dbReference>
<evidence type="ECO:0000256" key="1">
    <source>
        <dbReference type="ARBA" id="ARBA00004245"/>
    </source>
</evidence>
<dbReference type="InterPro" id="IPR055108">
    <property type="entry name" value="Syntrophin_4th"/>
</dbReference>
<dbReference type="InterPro" id="IPR036034">
    <property type="entry name" value="PDZ_sf"/>
</dbReference>
<dbReference type="PANTHER" id="PTHR10554">
    <property type="entry name" value="SYNTROPHIN"/>
    <property type="match status" value="1"/>
</dbReference>
<dbReference type="Gene3D" id="2.30.42.10">
    <property type="match status" value="1"/>
</dbReference>
<organism evidence="6 9">
    <name type="scientific">Adineta ricciae</name>
    <name type="common">Rotifer</name>
    <dbReference type="NCBI Taxonomy" id="249248"/>
    <lineage>
        <taxon>Eukaryota</taxon>
        <taxon>Metazoa</taxon>
        <taxon>Spiralia</taxon>
        <taxon>Gnathifera</taxon>
        <taxon>Rotifera</taxon>
        <taxon>Eurotatoria</taxon>
        <taxon>Bdelloidea</taxon>
        <taxon>Adinetida</taxon>
        <taxon>Adinetidae</taxon>
        <taxon>Adineta</taxon>
    </lineage>
</organism>
<dbReference type="Pfam" id="PF23012">
    <property type="entry name" value="Syntrophin_4th"/>
    <property type="match status" value="1"/>
</dbReference>
<sequence length="544" mass="63545">MLPRRIIRYALSPQTKILMDDQQHTYPVEILFEEQITLSDGYSKPHSVLLQLTSESLIIQPVATIPKLPLNKQDVQTTTIRTVTISRHPVTRSLGFWIKGGSDTGFPILISRVLDGSADLLNIGDAILSINDEDITNSTHDQVINQLHDTPGGQVTLTVKYMKEMATYLHLTTEKSRPSVLHSSLTLPRRYLIRDTQEQKRLSAEYPLEYRDDTNRQRWSLLLPDQSKSKKIGNYEFGYAKTQEYSLLYAYVTQYLNGTDKLRTNSFQVHALNGSQTGILIANTFLQQNMWISRINMVIRNLTTRILSEMNQTLLSNEQIFYTTWIHERDINPHENLLPQWKAIFLVFKGSDLHIFDENQSPPLRTYDFICCTRVYPLIEVFIETVSIKDCLDDRRYCFTLTLLNDTKIECRYLNFERKIEYDDFILNYQRSLYISVYSTQNRTFGCHFHGQICRLIIDVNKGFEMYNNQTNSLLWTYSFEQLHASSDNGRDEIYFQFNRHSIFDDDENRIHIAVQCQHLKRLIHVINSFLTVKFLGQKEDVIT</sequence>
<reference evidence="6" key="1">
    <citation type="submission" date="2021-02" db="EMBL/GenBank/DDBJ databases">
        <authorList>
            <person name="Nowell W R."/>
        </authorList>
    </citation>
    <scope>NUCLEOTIDE SEQUENCE</scope>
</reference>
<evidence type="ECO:0000256" key="3">
    <source>
        <dbReference type="ARBA" id="ARBA00022490"/>
    </source>
</evidence>
<evidence type="ECO:0000313" key="7">
    <source>
        <dbReference type="EMBL" id="CAF1576472.1"/>
    </source>
</evidence>
<dbReference type="InterPro" id="IPR015482">
    <property type="entry name" value="Syntrophin"/>
</dbReference>
<dbReference type="Pfam" id="PF00595">
    <property type="entry name" value="PDZ"/>
    <property type="match status" value="1"/>
</dbReference>
<keyword evidence="4" id="KW-0206">Cytoskeleton</keyword>
<comment type="similarity">
    <text evidence="2">Belongs to the syntrophin family.</text>
</comment>
<dbReference type="GO" id="GO:0016010">
    <property type="term" value="C:dystrophin-associated glycoprotein complex"/>
    <property type="evidence" value="ECO:0007669"/>
    <property type="project" value="TreeGrafter"/>
</dbReference>
<accession>A0A814G4W2</accession>
<dbReference type="GO" id="GO:0005856">
    <property type="term" value="C:cytoskeleton"/>
    <property type="evidence" value="ECO:0007669"/>
    <property type="project" value="UniProtKB-SubCell"/>
</dbReference>
<keyword evidence="3" id="KW-0963">Cytoplasm</keyword>
<dbReference type="SUPFAM" id="SSF50729">
    <property type="entry name" value="PH domain-like"/>
    <property type="match status" value="1"/>
</dbReference>
<dbReference type="PROSITE" id="PS50106">
    <property type="entry name" value="PDZ"/>
    <property type="match status" value="1"/>
</dbReference>
<evidence type="ECO:0000313" key="9">
    <source>
        <dbReference type="Proteomes" id="UP000663852"/>
    </source>
</evidence>
<evidence type="ECO:0000313" key="8">
    <source>
        <dbReference type="Proteomes" id="UP000663828"/>
    </source>
</evidence>
<comment type="caution">
    <text evidence="6">The sequence shown here is derived from an EMBL/GenBank/DDBJ whole genome shotgun (WGS) entry which is preliminary data.</text>
</comment>
<evidence type="ECO:0000256" key="4">
    <source>
        <dbReference type="ARBA" id="ARBA00023212"/>
    </source>
</evidence>
<evidence type="ECO:0000259" key="5">
    <source>
        <dbReference type="PROSITE" id="PS50106"/>
    </source>
</evidence>
<comment type="subcellular location">
    <subcellularLocation>
        <location evidence="1">Cytoplasm</location>
        <location evidence="1">Cytoskeleton</location>
    </subcellularLocation>
</comment>
<dbReference type="GO" id="GO:0005198">
    <property type="term" value="F:structural molecule activity"/>
    <property type="evidence" value="ECO:0007669"/>
    <property type="project" value="InterPro"/>
</dbReference>
<dbReference type="SMART" id="SM00228">
    <property type="entry name" value="PDZ"/>
    <property type="match status" value="1"/>
</dbReference>
<evidence type="ECO:0000313" key="6">
    <source>
        <dbReference type="EMBL" id="CAF0991416.1"/>
    </source>
</evidence>
<evidence type="ECO:0000256" key="2">
    <source>
        <dbReference type="ARBA" id="ARBA00010798"/>
    </source>
</evidence>
<name>A0A814G4W2_ADIRI</name>
<dbReference type="SUPFAM" id="SSF50156">
    <property type="entry name" value="PDZ domain-like"/>
    <property type="match status" value="1"/>
</dbReference>
<dbReference type="InterPro" id="IPR001478">
    <property type="entry name" value="PDZ"/>
</dbReference>
<proteinExistence type="inferred from homology"/>
<dbReference type="EMBL" id="CAJNOJ010000058">
    <property type="protein sequence ID" value="CAF0991416.1"/>
    <property type="molecule type" value="Genomic_DNA"/>
</dbReference>